<organism evidence="2 3">
    <name type="scientific">Glossina pallidipes</name>
    <name type="common">Tsetse fly</name>
    <dbReference type="NCBI Taxonomy" id="7398"/>
    <lineage>
        <taxon>Eukaryota</taxon>
        <taxon>Metazoa</taxon>
        <taxon>Ecdysozoa</taxon>
        <taxon>Arthropoda</taxon>
        <taxon>Hexapoda</taxon>
        <taxon>Insecta</taxon>
        <taxon>Pterygota</taxon>
        <taxon>Neoptera</taxon>
        <taxon>Endopterygota</taxon>
        <taxon>Diptera</taxon>
        <taxon>Brachycera</taxon>
        <taxon>Muscomorpha</taxon>
        <taxon>Hippoboscoidea</taxon>
        <taxon>Glossinidae</taxon>
        <taxon>Glossina</taxon>
    </lineage>
</organism>
<dbReference type="EnsemblMetazoa" id="GPAI002484-RA">
    <property type="protein sequence ID" value="GPAI002484-PA"/>
    <property type="gene ID" value="GPAI002484"/>
</dbReference>
<evidence type="ECO:0000313" key="2">
    <source>
        <dbReference type="EnsemblMetazoa" id="GPAI002484-PA"/>
    </source>
</evidence>
<reference evidence="3" key="1">
    <citation type="submission" date="2014-03" db="EMBL/GenBank/DDBJ databases">
        <authorList>
            <person name="Aksoy S."/>
            <person name="Warren W."/>
            <person name="Wilson R.K."/>
        </authorList>
    </citation>
    <scope>NUCLEOTIDE SEQUENCE [LARGE SCALE GENOMIC DNA]</scope>
    <source>
        <strain evidence="3">IAEA</strain>
    </source>
</reference>
<keyword evidence="1" id="KW-0472">Membrane</keyword>
<dbReference type="Proteomes" id="UP000092445">
    <property type="component" value="Unassembled WGS sequence"/>
</dbReference>
<evidence type="ECO:0000313" key="3">
    <source>
        <dbReference type="Proteomes" id="UP000092445"/>
    </source>
</evidence>
<keyword evidence="1" id="KW-1133">Transmembrane helix</keyword>
<proteinExistence type="predicted"/>
<dbReference type="AlphaFoldDB" id="A0A1A9Z383"/>
<sequence length="131" mass="15148">MPAAIHNLTTKFTDIHIYVFLHVMALELLKYYLRSHTNYIIIVYSIKSKVRLNDYGTIMYFHNNFPIGLALWPCNSGAVFRNKLKHYALGGRCAVMLSSTRLPKQYCQATQLLNTKSEQNKLLTYGKEEIT</sequence>
<protein>
    <submittedName>
        <fullName evidence="2">Uncharacterized protein</fullName>
    </submittedName>
</protein>
<accession>A0A1A9Z383</accession>
<name>A0A1A9Z383_GLOPL</name>
<evidence type="ECO:0000256" key="1">
    <source>
        <dbReference type="SAM" id="Phobius"/>
    </source>
</evidence>
<dbReference type="VEuPathDB" id="VectorBase:GPAI002484"/>
<keyword evidence="1" id="KW-0812">Transmembrane</keyword>
<keyword evidence="3" id="KW-1185">Reference proteome</keyword>
<reference evidence="2" key="2">
    <citation type="submission" date="2020-05" db="UniProtKB">
        <authorList>
            <consortium name="EnsemblMetazoa"/>
        </authorList>
    </citation>
    <scope>IDENTIFICATION</scope>
    <source>
        <strain evidence="2">IAEA</strain>
    </source>
</reference>
<feature type="transmembrane region" description="Helical" evidence="1">
    <location>
        <begin position="15"/>
        <end position="33"/>
    </location>
</feature>